<evidence type="ECO:0000256" key="1">
    <source>
        <dbReference type="ARBA" id="ARBA00006817"/>
    </source>
</evidence>
<dbReference type="Pfam" id="PF08327">
    <property type="entry name" value="AHSA1"/>
    <property type="match status" value="1"/>
</dbReference>
<feature type="domain" description="Activator of Hsp90 ATPase homologue 1/2-like C-terminal" evidence="2">
    <location>
        <begin position="14"/>
        <end position="141"/>
    </location>
</feature>
<reference evidence="3 4" key="1">
    <citation type="submission" date="2020-04" db="EMBL/GenBank/DDBJ databases">
        <title>Genome sequencing of novel species.</title>
        <authorList>
            <person name="Heo J."/>
            <person name="Kim S.-J."/>
            <person name="Kim J.-S."/>
            <person name="Hong S.-B."/>
            <person name="Kwon S.-W."/>
        </authorList>
    </citation>
    <scope>NUCLEOTIDE SEQUENCE [LARGE SCALE GENOMIC DNA]</scope>
    <source>
        <strain evidence="3 4">MFER-1</strain>
    </source>
</reference>
<evidence type="ECO:0000313" key="4">
    <source>
        <dbReference type="Proteomes" id="UP000502248"/>
    </source>
</evidence>
<dbReference type="EMBL" id="CP051680">
    <property type="protein sequence ID" value="QJD86016.1"/>
    <property type="molecule type" value="Genomic_DNA"/>
</dbReference>
<dbReference type="KEGG" id="cheb:HH215_24465"/>
<keyword evidence="4" id="KW-1185">Reference proteome</keyword>
<dbReference type="InterPro" id="IPR013538">
    <property type="entry name" value="ASHA1/2-like_C"/>
</dbReference>
<comment type="similarity">
    <text evidence="1">Belongs to the AHA1 family.</text>
</comment>
<dbReference type="RefSeq" id="WP_169282268.1">
    <property type="nucleotide sequence ID" value="NZ_CP051680.1"/>
</dbReference>
<dbReference type="Proteomes" id="UP000502248">
    <property type="component" value="Chromosome"/>
</dbReference>
<name>A0A7Z2ZN48_9BACL</name>
<accession>A0A7Z2ZN48</accession>
<proteinExistence type="inferred from homology"/>
<dbReference type="AlphaFoldDB" id="A0A7Z2ZN48"/>
<evidence type="ECO:0000259" key="2">
    <source>
        <dbReference type="Pfam" id="PF08327"/>
    </source>
</evidence>
<evidence type="ECO:0000313" key="3">
    <source>
        <dbReference type="EMBL" id="QJD86016.1"/>
    </source>
</evidence>
<organism evidence="3 4">
    <name type="scientific">Cohnella herbarum</name>
    <dbReference type="NCBI Taxonomy" id="2728023"/>
    <lineage>
        <taxon>Bacteria</taxon>
        <taxon>Bacillati</taxon>
        <taxon>Bacillota</taxon>
        <taxon>Bacilli</taxon>
        <taxon>Bacillales</taxon>
        <taxon>Paenibacillaceae</taxon>
        <taxon>Cohnella</taxon>
    </lineage>
</organism>
<dbReference type="InterPro" id="IPR023393">
    <property type="entry name" value="START-like_dom_sf"/>
</dbReference>
<dbReference type="Gene3D" id="3.30.530.20">
    <property type="match status" value="1"/>
</dbReference>
<dbReference type="SUPFAM" id="SSF55961">
    <property type="entry name" value="Bet v1-like"/>
    <property type="match status" value="1"/>
</dbReference>
<protein>
    <recommendedName>
        <fullName evidence="2">Activator of Hsp90 ATPase homologue 1/2-like C-terminal domain-containing protein</fullName>
    </recommendedName>
</protein>
<sequence>MDQLTVMRSIWIQASRERTWEAVTEAKQLSLWFAPGSPWEIPVMEAGAPVLFHHSPNRYHEGTEVVTLRATIEKVEPLRLFAIRWEPEQSGVSRVMTFALAEENDGTRVTITESGYETQRELELTEEGYSFSLENLKAYVEGRELPY</sequence>
<gene>
    <name evidence="3" type="ORF">HH215_24465</name>
</gene>